<proteinExistence type="predicted"/>
<sequence>LSSHDVHWSTLKMSQREDGDLFKNKVNGLSNHNSEEGHELELDDTLTALFASTLISPDDDNLNDISQIAGEYSSLNNTIDELNRYLDRWDERHEQLRAHIREAIRASEDEEEETEECLEEDENKESSNGSTYAVNETPSNNDSESKSEEEQFQNENGESI</sequence>
<feature type="compositionally biased region" description="Acidic residues" evidence="1">
    <location>
        <begin position="108"/>
        <end position="123"/>
    </location>
</feature>
<accession>A0A0B6Y935</accession>
<dbReference type="AlphaFoldDB" id="A0A0B6Y935"/>
<protein>
    <submittedName>
        <fullName evidence="2">Uncharacterized protein</fullName>
    </submittedName>
</protein>
<name>A0A0B6Y935_9EUPU</name>
<gene>
    <name evidence="2" type="primary">ORF17716</name>
</gene>
<evidence type="ECO:0000256" key="1">
    <source>
        <dbReference type="SAM" id="MobiDB-lite"/>
    </source>
</evidence>
<evidence type="ECO:0000313" key="2">
    <source>
        <dbReference type="EMBL" id="CEK52694.1"/>
    </source>
</evidence>
<dbReference type="EMBL" id="HACG01005829">
    <property type="protein sequence ID" value="CEK52694.1"/>
    <property type="molecule type" value="Transcribed_RNA"/>
</dbReference>
<organism evidence="2">
    <name type="scientific">Arion vulgaris</name>
    <dbReference type="NCBI Taxonomy" id="1028688"/>
    <lineage>
        <taxon>Eukaryota</taxon>
        <taxon>Metazoa</taxon>
        <taxon>Spiralia</taxon>
        <taxon>Lophotrochozoa</taxon>
        <taxon>Mollusca</taxon>
        <taxon>Gastropoda</taxon>
        <taxon>Heterobranchia</taxon>
        <taxon>Euthyneura</taxon>
        <taxon>Panpulmonata</taxon>
        <taxon>Eupulmonata</taxon>
        <taxon>Stylommatophora</taxon>
        <taxon>Helicina</taxon>
        <taxon>Arionoidea</taxon>
        <taxon>Arionidae</taxon>
        <taxon>Arion</taxon>
    </lineage>
</organism>
<feature type="compositionally biased region" description="Polar residues" evidence="1">
    <location>
        <begin position="126"/>
        <end position="138"/>
    </location>
</feature>
<feature type="non-terminal residue" evidence="2">
    <location>
        <position position="1"/>
    </location>
</feature>
<reference evidence="2" key="1">
    <citation type="submission" date="2014-12" db="EMBL/GenBank/DDBJ databases">
        <title>Insight into the proteome of Arion vulgaris.</title>
        <authorList>
            <person name="Aradska J."/>
            <person name="Bulat T."/>
            <person name="Smidak R."/>
            <person name="Sarate P."/>
            <person name="Gangsoo J."/>
            <person name="Sialana F."/>
            <person name="Bilban M."/>
            <person name="Lubec G."/>
        </authorList>
    </citation>
    <scope>NUCLEOTIDE SEQUENCE</scope>
    <source>
        <tissue evidence="2">Skin</tissue>
    </source>
</reference>
<feature type="region of interest" description="Disordered" evidence="1">
    <location>
        <begin position="103"/>
        <end position="160"/>
    </location>
</feature>